<accession>A0A7C3KC30</accession>
<evidence type="ECO:0000313" key="2">
    <source>
        <dbReference type="EMBL" id="HFM96371.1"/>
    </source>
</evidence>
<comment type="caution">
    <text evidence="2">The sequence shown here is derived from an EMBL/GenBank/DDBJ whole genome shotgun (WGS) entry which is preliminary data.</text>
</comment>
<keyword evidence="1" id="KW-0472">Membrane</keyword>
<gene>
    <name evidence="2" type="ORF">ENR64_01135</name>
</gene>
<keyword evidence="1" id="KW-1133">Transmembrane helix</keyword>
<organism evidence="2">
    <name type="scientific">Oscillatoriales cyanobacterium SpSt-418</name>
    <dbReference type="NCBI Taxonomy" id="2282169"/>
    <lineage>
        <taxon>Bacteria</taxon>
        <taxon>Bacillati</taxon>
        <taxon>Cyanobacteriota</taxon>
        <taxon>Cyanophyceae</taxon>
        <taxon>Oscillatoriophycideae</taxon>
        <taxon>Oscillatoriales</taxon>
    </lineage>
</organism>
<keyword evidence="1" id="KW-0812">Transmembrane</keyword>
<sequence>MTRRPTSKTPSVFTSALPPSLRKRYPLILAVLAIFSALNISLKADKIFSDAWSFAVEIKITPLTILLIFLFWLPILLPWIATYIPKLQSSLNVLRDLGVEEIETNILKLKIRYGVEAASKNYEEQIIDGQFSQGASQQLPETIEQRYQQAIELIDTSKVDAAEAMKQINQLATLYDKVREEVKSGRDRSRIMREISSTIWALLPQVSNFPVDEKLNSPNGGDRLCAYKYLEWQPESQYTNTLLSRSIGIIETPFGQYAALLALRRVLMFHQFNNDQVTEMRNILTWAANLQYMGPDRKELMNEIIALLQLSPSR</sequence>
<feature type="transmembrane region" description="Helical" evidence="1">
    <location>
        <begin position="25"/>
        <end position="42"/>
    </location>
</feature>
<reference evidence="2" key="1">
    <citation type="journal article" date="2020" name="mSystems">
        <title>Genome- and Community-Level Interaction Insights into Carbon Utilization and Element Cycling Functions of Hydrothermarchaeota in Hydrothermal Sediment.</title>
        <authorList>
            <person name="Zhou Z."/>
            <person name="Liu Y."/>
            <person name="Xu W."/>
            <person name="Pan J."/>
            <person name="Luo Z.H."/>
            <person name="Li M."/>
        </authorList>
    </citation>
    <scope>NUCLEOTIDE SEQUENCE [LARGE SCALE GENOMIC DNA]</scope>
    <source>
        <strain evidence="2">SpSt-418</strain>
    </source>
</reference>
<evidence type="ECO:0000256" key="1">
    <source>
        <dbReference type="SAM" id="Phobius"/>
    </source>
</evidence>
<protein>
    <submittedName>
        <fullName evidence="2">Uncharacterized protein</fullName>
    </submittedName>
</protein>
<feature type="transmembrane region" description="Helical" evidence="1">
    <location>
        <begin position="63"/>
        <end position="84"/>
    </location>
</feature>
<proteinExistence type="predicted"/>
<name>A0A7C3KC30_9CYAN</name>
<dbReference type="EMBL" id="DSRU01000019">
    <property type="protein sequence ID" value="HFM96371.1"/>
    <property type="molecule type" value="Genomic_DNA"/>
</dbReference>
<dbReference type="AlphaFoldDB" id="A0A7C3KC30"/>